<reference evidence="2" key="1">
    <citation type="journal article" date="2019" name="Int. J. Syst. Evol. Microbiol.">
        <title>The Global Catalogue of Microorganisms (GCM) 10K type strain sequencing project: providing services to taxonomists for standard genome sequencing and annotation.</title>
        <authorList>
            <consortium name="The Broad Institute Genomics Platform"/>
            <consortium name="The Broad Institute Genome Sequencing Center for Infectious Disease"/>
            <person name="Wu L."/>
            <person name="Ma J."/>
        </authorList>
    </citation>
    <scope>NUCLEOTIDE SEQUENCE [LARGE SCALE GENOMIC DNA]</scope>
    <source>
        <strain evidence="2">CGMCC 1.12778</strain>
    </source>
</reference>
<gene>
    <name evidence="1" type="ORF">GCM10007170_39320</name>
</gene>
<keyword evidence="2" id="KW-1185">Reference proteome</keyword>
<protein>
    <submittedName>
        <fullName evidence="1">Uncharacterized protein</fullName>
    </submittedName>
</protein>
<organism evidence="1 2">
    <name type="scientific">Arthrobacter liuii</name>
    <dbReference type="NCBI Taxonomy" id="1476996"/>
    <lineage>
        <taxon>Bacteria</taxon>
        <taxon>Bacillati</taxon>
        <taxon>Actinomycetota</taxon>
        <taxon>Actinomycetes</taxon>
        <taxon>Micrococcales</taxon>
        <taxon>Micrococcaceae</taxon>
        <taxon>Arthrobacter</taxon>
    </lineage>
</organism>
<name>A0ABQ2B0M8_9MICC</name>
<evidence type="ECO:0000313" key="1">
    <source>
        <dbReference type="EMBL" id="GGI00962.1"/>
    </source>
</evidence>
<proteinExistence type="predicted"/>
<accession>A0ABQ2B0M8</accession>
<comment type="caution">
    <text evidence="1">The sequence shown here is derived from an EMBL/GenBank/DDBJ whole genome shotgun (WGS) entry which is preliminary data.</text>
</comment>
<sequence>MTRGKWVAGAVLSAAILVALVVAGVRIWDVHQMTSDWALWPKEVPSKVQFANRDYQCGANPMPNTHSLDGLTKQGKTAGGADIYSAAPGTQSGTATWIVIKTGQATYTCDLMGGP</sequence>
<dbReference type="Proteomes" id="UP000643279">
    <property type="component" value="Unassembled WGS sequence"/>
</dbReference>
<dbReference type="EMBL" id="BMFW01000030">
    <property type="protein sequence ID" value="GGI00962.1"/>
    <property type="molecule type" value="Genomic_DNA"/>
</dbReference>
<evidence type="ECO:0000313" key="2">
    <source>
        <dbReference type="Proteomes" id="UP000643279"/>
    </source>
</evidence>